<evidence type="ECO:0000256" key="3">
    <source>
        <dbReference type="ARBA" id="ARBA00022692"/>
    </source>
</evidence>
<accession>A0A2W5F1E3</accession>
<dbReference type="GO" id="GO:0005886">
    <property type="term" value="C:plasma membrane"/>
    <property type="evidence" value="ECO:0007669"/>
    <property type="project" value="TreeGrafter"/>
</dbReference>
<evidence type="ECO:0000313" key="7">
    <source>
        <dbReference type="Proteomes" id="UP000215332"/>
    </source>
</evidence>
<dbReference type="EMBL" id="LT906441">
    <property type="protein sequence ID" value="SNV34444.1"/>
    <property type="molecule type" value="Genomic_DNA"/>
</dbReference>
<dbReference type="eggNOG" id="COG0390">
    <property type="taxonomic scope" value="Bacteria"/>
</dbReference>
<dbReference type="Pfam" id="PF03649">
    <property type="entry name" value="UPF0014"/>
    <property type="match status" value="1"/>
</dbReference>
<dbReference type="Proteomes" id="UP000215332">
    <property type="component" value="Chromosome 1"/>
</dbReference>
<dbReference type="RefSeq" id="WP_051167135.1">
    <property type="nucleotide sequence ID" value="NZ_AP026710.1"/>
</dbReference>
<gene>
    <name evidence="6" type="primary">ybbM</name>
    <name evidence="6" type="ORF">SAMEA4412665_01118</name>
</gene>
<name>A0A239WLF4_9ACTN</name>
<evidence type="ECO:0000256" key="5">
    <source>
        <dbReference type="ARBA" id="ARBA00023136"/>
    </source>
</evidence>
<keyword evidence="3" id="KW-0812">Transmembrane</keyword>
<evidence type="ECO:0000256" key="1">
    <source>
        <dbReference type="ARBA" id="ARBA00004141"/>
    </source>
</evidence>
<proteinExistence type="inferred from homology"/>
<dbReference type="PANTHER" id="PTHR30028:SF0">
    <property type="entry name" value="PROTEIN ALUMINUM SENSITIVE 3"/>
    <property type="match status" value="1"/>
</dbReference>
<dbReference type="PANTHER" id="PTHR30028">
    <property type="entry name" value="UPF0014 INNER MEMBRANE PROTEIN YBBM-RELATED"/>
    <property type="match status" value="1"/>
</dbReference>
<organism evidence="6 7">
    <name type="scientific">Cutibacterium granulosum</name>
    <dbReference type="NCBI Taxonomy" id="33011"/>
    <lineage>
        <taxon>Bacteria</taxon>
        <taxon>Bacillati</taxon>
        <taxon>Actinomycetota</taxon>
        <taxon>Actinomycetes</taxon>
        <taxon>Propionibacteriales</taxon>
        <taxon>Propionibacteriaceae</taxon>
        <taxon>Cutibacterium</taxon>
    </lineage>
</organism>
<comment type="similarity">
    <text evidence="2">Belongs to the UPF0014 family.</text>
</comment>
<dbReference type="KEGG" id="cgrn:4412665_01118"/>
<reference evidence="6 7" key="1">
    <citation type="submission" date="2017-06" db="EMBL/GenBank/DDBJ databases">
        <authorList>
            <consortium name="Pathogen Informatics"/>
        </authorList>
    </citation>
    <scope>NUCLEOTIDE SEQUENCE [LARGE SCALE GENOMIC DNA]</scope>
    <source>
        <strain evidence="6 7">NCTC11865</strain>
    </source>
</reference>
<dbReference type="AlphaFoldDB" id="A0A239WLF4"/>
<keyword evidence="5" id="KW-0472">Membrane</keyword>
<keyword evidence="4" id="KW-1133">Transmembrane helix</keyword>
<evidence type="ECO:0000256" key="4">
    <source>
        <dbReference type="ARBA" id="ARBA00022989"/>
    </source>
</evidence>
<protein>
    <submittedName>
        <fullName evidence="6">ABC-type uncharacterized transport system, permease component</fullName>
    </submittedName>
</protein>
<accession>A0A239WLF4</accession>
<evidence type="ECO:0000256" key="2">
    <source>
        <dbReference type="ARBA" id="ARBA00005268"/>
    </source>
</evidence>
<sequence length="252" mass="26489">MSINPTWQLALSLVLLVALTVAFSAWGRLGIGKASVWAAARAIIQLGVVSMVLVYALKHLWAAALFTLLMFAVAVRTTAKRTEIGRAWPWAAAAMACGTLPVLLIVFGTGCSPFTAASLIPLAGIIIGNMMNGHTLAGRRLFPTLRDNLGTYEAALSMGVLRPEAIRMVTQRSVAEAIIPTVDNTRTVGLVTLPGAFVGVLLGGGSALQAGASQVLVLLGILAGQAVTIVVAHRFMMQGRLLPSDLKEKLHD</sequence>
<comment type="subcellular location">
    <subcellularLocation>
        <location evidence="1">Membrane</location>
        <topology evidence="1">Multi-pass membrane protein</topology>
    </subcellularLocation>
</comment>
<dbReference type="InterPro" id="IPR005226">
    <property type="entry name" value="UPF0014_fam"/>
</dbReference>
<evidence type="ECO:0000313" key="6">
    <source>
        <dbReference type="EMBL" id="SNV34444.1"/>
    </source>
</evidence>
<dbReference type="GeneID" id="85153678"/>